<dbReference type="Proteomes" id="UP000297186">
    <property type="component" value="Segment"/>
</dbReference>
<feature type="region of interest" description="Disordered" evidence="1">
    <location>
        <begin position="1"/>
        <end position="25"/>
    </location>
</feature>
<reference evidence="2 3" key="1">
    <citation type="journal article" date="2017" name="Virus Res.">
        <title>Next generation sequencing elucidates cacao badnavirus diversity and reveals the existence of more than ten viral species.</title>
        <authorList>
            <person name="Muller E."/>
            <person name="Ravel S."/>
            <person name="Agret C."/>
            <person name="Abrokwah F."/>
            <person name="Dzahini-Obiatey H."/>
            <person name="Galyuon I."/>
            <person name="Kouakou K."/>
            <person name="Jeyaseelan E.C."/>
            <person name="Allainguillaume J."/>
            <person name="Wetten A."/>
        </authorList>
    </citation>
    <scope>NUCLEOTIDE SEQUENCE [LARGE SCALE GENOMIC DNA]</scope>
    <source>
        <strain evidence="2">Gha57-15</strain>
    </source>
</reference>
<feature type="region of interest" description="Disordered" evidence="1">
    <location>
        <begin position="87"/>
        <end position="107"/>
    </location>
</feature>
<feature type="region of interest" description="Disordered" evidence="1">
    <location>
        <begin position="124"/>
        <end position="146"/>
    </location>
</feature>
<protein>
    <submittedName>
        <fullName evidence="2">ORF2 protein</fullName>
    </submittedName>
</protein>
<sequence>MTEESRSYQQALKEAEKSDSPAVGLTTSSGVTATQGFRILIKQNNVQICLLAQIADRLEELAFDQKKARQEKAKEVTVPEDLITQLQNLSLKDEGRSTPTTKKREGKGILYGFKDPYKILAEEKAKLSTSTPKKESKKDESSSDNQ</sequence>
<dbReference type="GeneID" id="40527109"/>
<dbReference type="EMBL" id="MF642724">
    <property type="protein sequence ID" value="ATZ69481.1"/>
    <property type="molecule type" value="Genomic_DNA"/>
</dbReference>
<dbReference type="RefSeq" id="YP_009666825.1">
    <property type="nucleotide sequence ID" value="NC_043534.1"/>
</dbReference>
<accession>A0A2H4U943</accession>
<proteinExistence type="predicted"/>
<keyword evidence="3" id="KW-1185">Reference proteome</keyword>
<feature type="compositionally biased region" description="Basic and acidic residues" evidence="1">
    <location>
        <begin position="91"/>
        <end position="107"/>
    </location>
</feature>
<evidence type="ECO:0000313" key="2">
    <source>
        <dbReference type="EMBL" id="ATZ69481.1"/>
    </source>
</evidence>
<evidence type="ECO:0000313" key="3">
    <source>
        <dbReference type="Proteomes" id="UP000297186"/>
    </source>
</evidence>
<organism evidence="2 3">
    <name type="scientific">Cacao swollen shoot Ghana M virus</name>
    <dbReference type="NCBI Taxonomy" id="2056883"/>
    <lineage>
        <taxon>Viruses</taxon>
        <taxon>Riboviria</taxon>
        <taxon>Pararnavirae</taxon>
        <taxon>Artverviricota</taxon>
        <taxon>Revtraviricetes</taxon>
        <taxon>Ortervirales</taxon>
        <taxon>Caulimoviridae</taxon>
        <taxon>Badnavirus</taxon>
        <taxon>Badnavirus gammainflatheobromae</taxon>
    </lineage>
</organism>
<evidence type="ECO:0000256" key="1">
    <source>
        <dbReference type="SAM" id="MobiDB-lite"/>
    </source>
</evidence>
<dbReference type="KEGG" id="vg:40527109"/>
<name>A0A2H4U943_9VIRU</name>